<protein>
    <recommendedName>
        <fullName evidence="3">Lectin-like protein BA14k</fullName>
    </recommendedName>
</protein>
<evidence type="ECO:0000313" key="8">
    <source>
        <dbReference type="EMBL" id="MEW9804827.1"/>
    </source>
</evidence>
<comment type="subcellular location">
    <subcellularLocation>
        <location evidence="1">Membrane</location>
        <topology evidence="1">Single-pass membrane protein</topology>
    </subcellularLocation>
</comment>
<dbReference type="InterPro" id="IPR012413">
    <property type="entry name" value="BA14K"/>
</dbReference>
<name>A0ABV3QUS7_9HYPH</name>
<keyword evidence="7" id="KW-0812">Transmembrane</keyword>
<gene>
    <name evidence="8" type="ORF">ABUE31_02355</name>
</gene>
<accession>A0ABV3QUS7</accession>
<organism evidence="8 9">
    <name type="scientific">Mesorhizobium marinum</name>
    <dbReference type="NCBI Taxonomy" id="3228790"/>
    <lineage>
        <taxon>Bacteria</taxon>
        <taxon>Pseudomonadati</taxon>
        <taxon>Pseudomonadota</taxon>
        <taxon>Alphaproteobacteria</taxon>
        <taxon>Hyphomicrobiales</taxon>
        <taxon>Phyllobacteriaceae</taxon>
        <taxon>Mesorhizobium</taxon>
    </lineage>
</organism>
<dbReference type="RefSeq" id="WP_367721889.1">
    <property type="nucleotide sequence ID" value="NZ_JBFOCI010000001.1"/>
</dbReference>
<keyword evidence="4" id="KW-1003">Cell membrane</keyword>
<comment type="similarity">
    <text evidence="2">Belongs to the BA14k family.</text>
</comment>
<keyword evidence="7" id="KW-0472">Membrane</keyword>
<evidence type="ECO:0000256" key="2">
    <source>
        <dbReference type="ARBA" id="ARBA00010270"/>
    </source>
</evidence>
<evidence type="ECO:0000256" key="3">
    <source>
        <dbReference type="ARBA" id="ARBA00020552"/>
    </source>
</evidence>
<comment type="caution">
    <text evidence="8">The sequence shown here is derived from an EMBL/GenBank/DDBJ whole genome shotgun (WGS) entry which is preliminary data.</text>
</comment>
<comment type="function">
    <text evidence="6">Has immunoglobulin-binding and hemagglutination properties, and can bind to mannose. Essential for virulence. May be involved in LPS biosynthesis or polysaccharide transport.</text>
</comment>
<sequence length="264" mass="28506">MSVDASKSVTPLIGLAGIAGGAVASLGMFAMGTAFAVWFLASEPAGEPFYSADVTDLWSSTPRHVDLADQHLERLPARQAEPFASPTQARLAEGQPSFETVSTGLDMADRVDPITTSSLATDDADMPAGLSPLHEQWCADHYRSYRPHDDSYTSYGGEVRRCVSPFSRAGDAEPLAVDAVPGDDLIVEDAVDVRAYVEEDEFLGAPVQRFVAHDEPASIRYALDTGGGWNASEHIASCFDRYRSYRPGDNSYQPYGGGPRRQCH</sequence>
<keyword evidence="5" id="KW-0430">Lectin</keyword>
<evidence type="ECO:0000256" key="1">
    <source>
        <dbReference type="ARBA" id="ARBA00004167"/>
    </source>
</evidence>
<evidence type="ECO:0000313" key="9">
    <source>
        <dbReference type="Proteomes" id="UP001556196"/>
    </source>
</evidence>
<evidence type="ECO:0000256" key="7">
    <source>
        <dbReference type="SAM" id="Phobius"/>
    </source>
</evidence>
<dbReference type="Pfam" id="PF07886">
    <property type="entry name" value="BA14K"/>
    <property type="match status" value="2"/>
</dbReference>
<feature type="transmembrane region" description="Helical" evidence="7">
    <location>
        <begin position="12"/>
        <end position="41"/>
    </location>
</feature>
<evidence type="ECO:0000256" key="4">
    <source>
        <dbReference type="ARBA" id="ARBA00022475"/>
    </source>
</evidence>
<keyword evidence="7" id="KW-1133">Transmembrane helix</keyword>
<evidence type="ECO:0000256" key="5">
    <source>
        <dbReference type="ARBA" id="ARBA00022734"/>
    </source>
</evidence>
<evidence type="ECO:0000256" key="6">
    <source>
        <dbReference type="ARBA" id="ARBA00025321"/>
    </source>
</evidence>
<keyword evidence="9" id="KW-1185">Reference proteome</keyword>
<dbReference type="EMBL" id="JBFOCI010000001">
    <property type="protein sequence ID" value="MEW9804827.1"/>
    <property type="molecule type" value="Genomic_DNA"/>
</dbReference>
<dbReference type="Proteomes" id="UP001556196">
    <property type="component" value="Unassembled WGS sequence"/>
</dbReference>
<proteinExistence type="inferred from homology"/>
<reference evidence="8 9" key="1">
    <citation type="submission" date="2024-06" db="EMBL/GenBank/DDBJ databases">
        <authorList>
            <person name="Tuo L."/>
        </authorList>
    </citation>
    <scope>NUCLEOTIDE SEQUENCE [LARGE SCALE GENOMIC DNA]</scope>
    <source>
        <strain evidence="8 9">ZMM04-5</strain>
    </source>
</reference>